<sequence>MSDTTAITIRLGADVDMAISRLAKAEHIPKSTLARKFIEERLEQYRMEKAIELYVGEKGSLKEISEITGVTVRRIMGALRKKNIPLRMGEEVFDKGMEHARRVFGF</sequence>
<evidence type="ECO:0000313" key="1">
    <source>
        <dbReference type="EMBL" id="QNO45184.1"/>
    </source>
</evidence>
<accession>A0A7G9YB00</accession>
<proteinExistence type="predicted"/>
<reference evidence="1" key="1">
    <citation type="submission" date="2020-06" db="EMBL/GenBank/DDBJ databases">
        <title>Unique genomic features of the anaerobic methanotrophic archaea.</title>
        <authorList>
            <person name="Chadwick G.L."/>
            <person name="Skennerton C.T."/>
            <person name="Laso-Perez R."/>
            <person name="Leu A.O."/>
            <person name="Speth D.R."/>
            <person name="Yu H."/>
            <person name="Morgan-Lang C."/>
            <person name="Hatzenpichler R."/>
            <person name="Goudeau D."/>
            <person name="Malmstrom R."/>
            <person name="Brazelton W.J."/>
            <person name="Woyke T."/>
            <person name="Hallam S.J."/>
            <person name="Tyson G.W."/>
            <person name="Wegener G."/>
            <person name="Boetius A."/>
            <person name="Orphan V."/>
        </authorList>
    </citation>
    <scope>NUCLEOTIDE SEQUENCE</scope>
</reference>
<evidence type="ECO:0008006" key="3">
    <source>
        <dbReference type="Google" id="ProtNLM"/>
    </source>
</evidence>
<dbReference type="EMBL" id="MT631078">
    <property type="protein sequence ID" value="QNO45184.1"/>
    <property type="molecule type" value="Genomic_DNA"/>
</dbReference>
<evidence type="ECO:0000313" key="2">
    <source>
        <dbReference type="EMBL" id="QNO46056.1"/>
    </source>
</evidence>
<organism evidence="1">
    <name type="scientific">Candidatus Methanogaster sp. ANME-2c ERB4</name>
    <dbReference type="NCBI Taxonomy" id="2759911"/>
    <lineage>
        <taxon>Archaea</taxon>
        <taxon>Methanobacteriati</taxon>
        <taxon>Methanobacteriota</taxon>
        <taxon>Stenosarchaea group</taxon>
        <taxon>Methanomicrobia</taxon>
        <taxon>Methanosarcinales</taxon>
        <taxon>ANME-2 cluster</taxon>
        <taxon>Candidatus Methanogasteraceae</taxon>
        <taxon>Candidatus Methanogaster</taxon>
    </lineage>
</organism>
<name>A0A7G9YB00_9EURY</name>
<dbReference type="EMBL" id="MT631167">
    <property type="protein sequence ID" value="QNO46056.1"/>
    <property type="molecule type" value="Genomic_DNA"/>
</dbReference>
<protein>
    <recommendedName>
        <fullName evidence="3">Ribbon-helix-helix protein CopG domain-containing protein</fullName>
    </recommendedName>
</protein>
<dbReference type="AlphaFoldDB" id="A0A7G9YB00"/>
<gene>
    <name evidence="2" type="ORF">FINKGBGL_00006</name>
    <name evidence="1" type="ORF">PLFGNIPC_00001</name>
</gene>